<dbReference type="STRING" id="93759.A0A1R3JUA5"/>
<keyword evidence="6" id="KW-1185">Reference proteome</keyword>
<proteinExistence type="predicted"/>
<dbReference type="Pfam" id="PF00651">
    <property type="entry name" value="BTB"/>
    <property type="match status" value="1"/>
</dbReference>
<dbReference type="Proteomes" id="UP000187203">
    <property type="component" value="Unassembled WGS sequence"/>
</dbReference>
<evidence type="ECO:0000256" key="2">
    <source>
        <dbReference type="SAM" id="MobiDB-lite"/>
    </source>
</evidence>
<dbReference type="AlphaFoldDB" id="A0A1R3JUA5"/>
<dbReference type="SMART" id="SM00225">
    <property type="entry name" value="BTB"/>
    <property type="match status" value="1"/>
</dbReference>
<gene>
    <name evidence="5" type="ORF">COLO4_13862</name>
</gene>
<dbReference type="UniPathway" id="UPA00143"/>
<dbReference type="EMBL" id="AWUE01015333">
    <property type="protein sequence ID" value="OMO98463.1"/>
    <property type="molecule type" value="Genomic_DNA"/>
</dbReference>
<feature type="domain" description="MATH" evidence="4">
    <location>
        <begin position="514"/>
        <end position="651"/>
    </location>
</feature>
<protein>
    <submittedName>
        <fullName evidence="5">BTB/POZ-like protein</fullName>
    </submittedName>
</protein>
<feature type="region of interest" description="Disordered" evidence="2">
    <location>
        <begin position="440"/>
        <end position="459"/>
    </location>
</feature>
<dbReference type="GO" id="GO:0016567">
    <property type="term" value="P:protein ubiquitination"/>
    <property type="evidence" value="ECO:0007669"/>
    <property type="project" value="UniProtKB-UniPathway"/>
</dbReference>
<evidence type="ECO:0000259" key="3">
    <source>
        <dbReference type="PROSITE" id="PS50097"/>
    </source>
</evidence>
<evidence type="ECO:0000259" key="4">
    <source>
        <dbReference type="PROSITE" id="PS50144"/>
    </source>
</evidence>
<dbReference type="SUPFAM" id="SSF54695">
    <property type="entry name" value="POZ domain"/>
    <property type="match status" value="1"/>
</dbReference>
<dbReference type="InterPro" id="IPR011333">
    <property type="entry name" value="SKP1/BTB/POZ_sf"/>
</dbReference>
<evidence type="ECO:0000313" key="6">
    <source>
        <dbReference type="Proteomes" id="UP000187203"/>
    </source>
</evidence>
<feature type="compositionally biased region" description="Basic and acidic residues" evidence="2">
    <location>
        <begin position="211"/>
        <end position="224"/>
    </location>
</feature>
<organism evidence="5 6">
    <name type="scientific">Corchorus olitorius</name>
    <dbReference type="NCBI Taxonomy" id="93759"/>
    <lineage>
        <taxon>Eukaryota</taxon>
        <taxon>Viridiplantae</taxon>
        <taxon>Streptophyta</taxon>
        <taxon>Embryophyta</taxon>
        <taxon>Tracheophyta</taxon>
        <taxon>Spermatophyta</taxon>
        <taxon>Magnoliopsida</taxon>
        <taxon>eudicotyledons</taxon>
        <taxon>Gunneridae</taxon>
        <taxon>Pentapetalae</taxon>
        <taxon>rosids</taxon>
        <taxon>malvids</taxon>
        <taxon>Malvales</taxon>
        <taxon>Malvaceae</taxon>
        <taxon>Grewioideae</taxon>
        <taxon>Apeibeae</taxon>
        <taxon>Corchorus</taxon>
    </lineage>
</organism>
<dbReference type="InterPro" id="IPR000210">
    <property type="entry name" value="BTB/POZ_dom"/>
</dbReference>
<comment type="caution">
    <text evidence="5">The sequence shown here is derived from an EMBL/GenBank/DDBJ whole genome shotgun (WGS) entry which is preliminary data.</text>
</comment>
<feature type="compositionally biased region" description="Polar residues" evidence="2">
    <location>
        <begin position="440"/>
        <end position="449"/>
    </location>
</feature>
<accession>A0A1R3JUA5</accession>
<dbReference type="CDD" id="cd00121">
    <property type="entry name" value="MATH"/>
    <property type="match status" value="1"/>
</dbReference>
<name>A0A1R3JUA5_9ROSI</name>
<dbReference type="PROSITE" id="PS50097">
    <property type="entry name" value="BTB"/>
    <property type="match status" value="1"/>
</dbReference>
<evidence type="ECO:0000313" key="5">
    <source>
        <dbReference type="EMBL" id="OMO98463.1"/>
    </source>
</evidence>
<dbReference type="PANTHER" id="PTHR47369">
    <property type="entry name" value="BTB/POZ DOMAIN-CONTAINING PROTEIN"/>
    <property type="match status" value="1"/>
</dbReference>
<dbReference type="Gene3D" id="3.30.710.10">
    <property type="entry name" value="Potassium Channel Kv1.1, Chain A"/>
    <property type="match status" value="1"/>
</dbReference>
<sequence>MEPQFSKPRSYGPPPHSQQQQQFKMTIPSPQQHSDNDRSSSELRAVDCNLNSLCEHIQMEGFSGGSFSDIVVNAMGSTYHLHRLILSRSSYFRNMLHGPWKEANAPVVALNVDDSNVNCEAIAIALAYLYGHHPKLNDSNAFRVLAAASFLDLQTLHALLTSDELWVPNEEQRFELALHTLLAKGTFSNAEHPDQGSSSPKIAMGIPPDSSKAKGKDSIDSCPSKRLDSELECLSLKDDLAHRATAQNLLAELADCVEDIQFRRGTSSTEQQVHLPGYAQAEPIYSCNMDQSSSMSNSFSDAEGMRTSGSYVEMPIGVGTSGLGASGMAMEGPSEEGSCYHLNNNNWLTSDQSRNCSSVDSSCGGLMLNDWGRCGIGRGATFVPATAWPPTRFVFSRVPFGMGNRNGHQSLANDDSEARADHSGDMSGGGLTALVELSQGGSSATNVHGEQTERSYETDLQTRVPVTSVAGPATSGIAMQMLESPEHAVGIEWENATGSAISLDMKTPLSHFPPFRFGVQFEDVHRLNDGQVKHSPEFFYAGSLWKVSVQAFNDEDPQGRRTLGLFLHRRKAEITDSLRKVHTYVDSREKVTARYQLICPSKREVMVFGSFKQRGTLLPKAPKGWGWRTALLFDELADLLQNGALRVAAVVQLV</sequence>
<evidence type="ECO:0000256" key="1">
    <source>
        <dbReference type="ARBA" id="ARBA00004906"/>
    </source>
</evidence>
<dbReference type="PANTHER" id="PTHR47369:SF1">
    <property type="entry name" value="BTB_POZ DOMAIN-CONTAINING PROTEIN"/>
    <property type="match status" value="1"/>
</dbReference>
<feature type="domain" description="BTB" evidence="3">
    <location>
        <begin position="68"/>
        <end position="138"/>
    </location>
</feature>
<dbReference type="PROSITE" id="PS50144">
    <property type="entry name" value="MATH"/>
    <property type="match status" value="1"/>
</dbReference>
<feature type="region of interest" description="Disordered" evidence="2">
    <location>
        <begin position="406"/>
        <end position="432"/>
    </location>
</feature>
<feature type="compositionally biased region" description="Polar residues" evidence="2">
    <location>
        <begin position="17"/>
        <end position="33"/>
    </location>
</feature>
<comment type="pathway">
    <text evidence="1">Protein modification; protein ubiquitination.</text>
</comment>
<dbReference type="OrthoDB" id="6359943at2759"/>
<reference evidence="6" key="1">
    <citation type="submission" date="2013-09" db="EMBL/GenBank/DDBJ databases">
        <title>Corchorus olitorius genome sequencing.</title>
        <authorList>
            <person name="Alam M."/>
            <person name="Haque M.S."/>
            <person name="Islam M.S."/>
            <person name="Emdad E.M."/>
            <person name="Islam M.M."/>
            <person name="Ahmed B."/>
            <person name="Halim A."/>
            <person name="Hossen Q.M.M."/>
            <person name="Hossain M.Z."/>
            <person name="Ahmed R."/>
            <person name="Khan M.M."/>
            <person name="Islam R."/>
            <person name="Rashid M.M."/>
            <person name="Khan S.A."/>
            <person name="Rahman M.S."/>
            <person name="Alam M."/>
            <person name="Yahiya A.S."/>
            <person name="Khan M.S."/>
            <person name="Azam M.S."/>
            <person name="Haque T."/>
            <person name="Lashkar M.Z.H."/>
            <person name="Akhand A.I."/>
            <person name="Morshed G."/>
            <person name="Roy S."/>
            <person name="Uddin K.S."/>
            <person name="Rabeya T."/>
            <person name="Hossain A.S."/>
            <person name="Chowdhury A."/>
            <person name="Snigdha A.R."/>
            <person name="Mortoza M.S."/>
            <person name="Matin S.A."/>
            <person name="Hoque S.M.E."/>
            <person name="Islam M.K."/>
            <person name="Roy D.K."/>
            <person name="Haider R."/>
            <person name="Moosa M.M."/>
            <person name="Elias S.M."/>
            <person name="Hasan A.M."/>
            <person name="Jahan S."/>
            <person name="Shafiuddin M."/>
            <person name="Mahmood N."/>
            <person name="Shommy N.S."/>
        </authorList>
    </citation>
    <scope>NUCLEOTIDE SEQUENCE [LARGE SCALE GENOMIC DNA]</scope>
    <source>
        <strain evidence="6">cv. O-4</strain>
    </source>
</reference>
<feature type="region of interest" description="Disordered" evidence="2">
    <location>
        <begin position="1"/>
        <end position="42"/>
    </location>
</feature>
<dbReference type="InterPro" id="IPR002083">
    <property type="entry name" value="MATH/TRAF_dom"/>
</dbReference>
<feature type="region of interest" description="Disordered" evidence="2">
    <location>
        <begin position="189"/>
        <end position="224"/>
    </location>
</feature>